<evidence type="ECO:0000313" key="1">
    <source>
        <dbReference type="EMBL" id="CAJ0574419.1"/>
    </source>
</evidence>
<dbReference type="AlphaFoldDB" id="A0AA36CU18"/>
<organism evidence="1 2">
    <name type="scientific">Mesorhabditis spiculigera</name>
    <dbReference type="NCBI Taxonomy" id="96644"/>
    <lineage>
        <taxon>Eukaryota</taxon>
        <taxon>Metazoa</taxon>
        <taxon>Ecdysozoa</taxon>
        <taxon>Nematoda</taxon>
        <taxon>Chromadorea</taxon>
        <taxon>Rhabditida</taxon>
        <taxon>Rhabditina</taxon>
        <taxon>Rhabditomorpha</taxon>
        <taxon>Rhabditoidea</taxon>
        <taxon>Rhabditidae</taxon>
        <taxon>Mesorhabditinae</taxon>
        <taxon>Mesorhabditis</taxon>
    </lineage>
</organism>
<accession>A0AA36CU18</accession>
<sequence length="90" mass="10335">MNTWRTVFLFVALLSAILMAISDDYEGQGGIAIGERDADLAKRSPSAKWMRFGKRSPNAKWMRFGKRSPSAKWMRFGKRSMAVEEMIPEY</sequence>
<evidence type="ECO:0000313" key="2">
    <source>
        <dbReference type="Proteomes" id="UP001177023"/>
    </source>
</evidence>
<dbReference type="EMBL" id="CATQJA010002630">
    <property type="protein sequence ID" value="CAJ0574419.1"/>
    <property type="molecule type" value="Genomic_DNA"/>
</dbReference>
<reference evidence="1" key="1">
    <citation type="submission" date="2023-06" db="EMBL/GenBank/DDBJ databases">
        <authorList>
            <person name="Delattre M."/>
        </authorList>
    </citation>
    <scope>NUCLEOTIDE SEQUENCE</scope>
    <source>
        <strain evidence="1">AF72</strain>
    </source>
</reference>
<protein>
    <submittedName>
        <fullName evidence="1">Uncharacterized protein</fullName>
    </submittedName>
</protein>
<proteinExistence type="predicted"/>
<gene>
    <name evidence="1" type="ORF">MSPICULIGERA_LOCUS12752</name>
</gene>
<keyword evidence="2" id="KW-1185">Reference proteome</keyword>
<dbReference type="Proteomes" id="UP001177023">
    <property type="component" value="Unassembled WGS sequence"/>
</dbReference>
<name>A0AA36CU18_9BILA</name>
<comment type="caution">
    <text evidence="1">The sequence shown here is derived from an EMBL/GenBank/DDBJ whole genome shotgun (WGS) entry which is preliminary data.</text>
</comment>
<feature type="non-terminal residue" evidence="1">
    <location>
        <position position="1"/>
    </location>
</feature>